<dbReference type="PROSITE" id="PS01047">
    <property type="entry name" value="HMA_1"/>
    <property type="match status" value="1"/>
</dbReference>
<evidence type="ECO:0000259" key="2">
    <source>
        <dbReference type="PROSITE" id="PS50846"/>
    </source>
</evidence>
<sequence length="170" mass="18217">MTMESAKRIQVPVQGMTCAACVTHVTNALHKIPSAHSINVNLATEKATLEMDPMVAQFQDVTAAIEDAGYSIATEKINIEVIGLESESDYSKAKDTLEAVEGVISTNVDSSIKKAVVEYVPSVTSVPELRYVLVAKGLGVAGISIESREDLKDRNYLRHLKITAAISLAG</sequence>
<feature type="non-terminal residue" evidence="3">
    <location>
        <position position="170"/>
    </location>
</feature>
<dbReference type="PANTHER" id="PTHR46594">
    <property type="entry name" value="P-TYPE CATION-TRANSPORTING ATPASE"/>
    <property type="match status" value="1"/>
</dbReference>
<organism evidence="3">
    <name type="scientific">marine metagenome</name>
    <dbReference type="NCBI Taxonomy" id="408172"/>
    <lineage>
        <taxon>unclassified sequences</taxon>
        <taxon>metagenomes</taxon>
        <taxon>ecological metagenomes</taxon>
    </lineage>
</organism>
<evidence type="ECO:0000313" key="3">
    <source>
        <dbReference type="EMBL" id="SVE13595.1"/>
    </source>
</evidence>
<dbReference type="FunFam" id="3.30.70.100:FF:000005">
    <property type="entry name" value="Copper-exporting P-type ATPase A"/>
    <property type="match status" value="1"/>
</dbReference>
<dbReference type="Pfam" id="PF00403">
    <property type="entry name" value="HMA"/>
    <property type="match status" value="1"/>
</dbReference>
<keyword evidence="1" id="KW-0479">Metal-binding</keyword>
<dbReference type="InterPro" id="IPR036163">
    <property type="entry name" value="HMA_dom_sf"/>
</dbReference>
<dbReference type="EMBL" id="UINC01196549">
    <property type="protein sequence ID" value="SVE13595.1"/>
    <property type="molecule type" value="Genomic_DNA"/>
</dbReference>
<dbReference type="Gene3D" id="3.30.70.100">
    <property type="match status" value="2"/>
</dbReference>
<name>A0A383B2B5_9ZZZZ</name>
<dbReference type="InterPro" id="IPR006121">
    <property type="entry name" value="HMA_dom"/>
</dbReference>
<gene>
    <name evidence="3" type="ORF">METZ01_LOCUS466449</name>
</gene>
<reference evidence="3" key="1">
    <citation type="submission" date="2018-05" db="EMBL/GenBank/DDBJ databases">
        <authorList>
            <person name="Lanie J.A."/>
            <person name="Ng W.-L."/>
            <person name="Kazmierczak K.M."/>
            <person name="Andrzejewski T.M."/>
            <person name="Davidsen T.M."/>
            <person name="Wayne K.J."/>
            <person name="Tettelin H."/>
            <person name="Glass J.I."/>
            <person name="Rusch D."/>
            <person name="Podicherti R."/>
            <person name="Tsui H.-C.T."/>
            <person name="Winkler M.E."/>
        </authorList>
    </citation>
    <scope>NUCLEOTIDE SEQUENCE</scope>
</reference>
<proteinExistence type="predicted"/>
<dbReference type="PROSITE" id="PS50846">
    <property type="entry name" value="HMA_2"/>
    <property type="match status" value="2"/>
</dbReference>
<dbReference type="PANTHER" id="PTHR46594:SF4">
    <property type="entry name" value="P-TYPE CATION-TRANSPORTING ATPASE"/>
    <property type="match status" value="1"/>
</dbReference>
<dbReference type="GO" id="GO:0046872">
    <property type="term" value="F:metal ion binding"/>
    <property type="evidence" value="ECO:0007669"/>
    <property type="project" value="UniProtKB-KW"/>
</dbReference>
<feature type="domain" description="HMA" evidence="2">
    <location>
        <begin position="7"/>
        <end position="73"/>
    </location>
</feature>
<dbReference type="AlphaFoldDB" id="A0A383B2B5"/>
<dbReference type="CDD" id="cd00371">
    <property type="entry name" value="HMA"/>
    <property type="match status" value="1"/>
</dbReference>
<protein>
    <recommendedName>
        <fullName evidence="2">HMA domain-containing protein</fullName>
    </recommendedName>
</protein>
<accession>A0A383B2B5</accession>
<dbReference type="SUPFAM" id="SSF55008">
    <property type="entry name" value="HMA, heavy metal-associated domain"/>
    <property type="match status" value="2"/>
</dbReference>
<evidence type="ECO:0000256" key="1">
    <source>
        <dbReference type="ARBA" id="ARBA00022723"/>
    </source>
</evidence>
<dbReference type="InterPro" id="IPR017969">
    <property type="entry name" value="Heavy-metal-associated_CS"/>
</dbReference>
<feature type="domain" description="HMA" evidence="2">
    <location>
        <begin position="75"/>
        <end position="141"/>
    </location>
</feature>